<accession>A0ACA7PFZ8</accession>
<gene>
    <name evidence="1" type="ORF">U771_31770</name>
</gene>
<evidence type="ECO:0000313" key="2">
    <source>
        <dbReference type="Proteomes" id="UP000018725"/>
    </source>
</evidence>
<protein>
    <submittedName>
        <fullName evidence="1">Uncharacterized protein</fullName>
    </submittedName>
</protein>
<proteinExistence type="predicted"/>
<sequence>MTHRYAQGAAETEVEYWLQDKSGRYLLTDPMAAGV</sequence>
<evidence type="ECO:0000313" key="1">
    <source>
        <dbReference type="EMBL" id="AHC38818.1"/>
    </source>
</evidence>
<organism evidence="1 2">
    <name type="scientific">Pseudomonas gorinensis</name>
    <dbReference type="NCBI Taxonomy" id="3240790"/>
    <lineage>
        <taxon>Bacteria</taxon>
        <taxon>Pseudomonadati</taxon>
        <taxon>Pseudomonadota</taxon>
        <taxon>Gammaproteobacteria</taxon>
        <taxon>Pseudomonadales</taxon>
        <taxon>Pseudomonadaceae</taxon>
        <taxon>Pseudomonas</taxon>
    </lineage>
</organism>
<dbReference type="EMBL" id="CP006852">
    <property type="protein sequence ID" value="AHC38818.1"/>
    <property type="molecule type" value="Genomic_DNA"/>
</dbReference>
<name>A0ACA7PFZ8_9PSED</name>
<keyword evidence="2" id="KW-1185">Reference proteome</keyword>
<dbReference type="Proteomes" id="UP000018725">
    <property type="component" value="Chromosome"/>
</dbReference>
<reference evidence="1 2" key="1">
    <citation type="journal article" date="2014" name="Genome Announc.">
        <title>Complete Genome Sequence of Pseudomonas sp. Strain TKP, Isolated from a gamma-Hexachlorocyclohexane-Degrading Mixed Culture.</title>
        <authorList>
            <person name="Ohtsubo Y."/>
            <person name="Kishida K."/>
            <person name="Sato T."/>
            <person name="Tabata M."/>
            <person name="Kawasumi T."/>
            <person name="Ogura Y."/>
            <person name="Hayashi T."/>
            <person name="Tsuda M."/>
            <person name="Nagata Y."/>
        </authorList>
    </citation>
    <scope>NUCLEOTIDE SEQUENCE [LARGE SCALE GENOMIC DNA]</scope>
    <source>
        <strain evidence="1 2">TKP</strain>
    </source>
</reference>